<keyword evidence="1" id="KW-0539">Nucleus</keyword>
<evidence type="ECO:0000313" key="5">
    <source>
        <dbReference type="Proteomes" id="UP001160390"/>
    </source>
</evidence>
<organism evidence="4 5">
    <name type="scientific">Clonostachys chloroleuca</name>
    <dbReference type="NCBI Taxonomy" id="1926264"/>
    <lineage>
        <taxon>Eukaryota</taxon>
        <taxon>Fungi</taxon>
        <taxon>Dikarya</taxon>
        <taxon>Ascomycota</taxon>
        <taxon>Pezizomycotina</taxon>
        <taxon>Sordariomycetes</taxon>
        <taxon>Hypocreomycetidae</taxon>
        <taxon>Hypocreales</taxon>
        <taxon>Bionectriaceae</taxon>
        <taxon>Clonostachys</taxon>
    </lineage>
</organism>
<dbReference type="AlphaFoldDB" id="A0AA35PZ63"/>
<dbReference type="EMBL" id="CABFNP030001008">
    <property type="protein sequence ID" value="CAI6089598.1"/>
    <property type="molecule type" value="Genomic_DNA"/>
</dbReference>
<dbReference type="PROSITE" id="PS50048">
    <property type="entry name" value="ZN2_CY6_FUNGAL_2"/>
    <property type="match status" value="1"/>
</dbReference>
<evidence type="ECO:0000256" key="2">
    <source>
        <dbReference type="SAM" id="Phobius"/>
    </source>
</evidence>
<feature type="transmembrane region" description="Helical" evidence="2">
    <location>
        <begin position="342"/>
        <end position="362"/>
    </location>
</feature>
<comment type="caution">
    <text evidence="4">The sequence shown here is derived from an EMBL/GenBank/DDBJ whole genome shotgun (WGS) entry which is preliminary data.</text>
</comment>
<dbReference type="Gene3D" id="4.10.240.10">
    <property type="entry name" value="Zn(2)-C6 fungal-type DNA-binding domain"/>
    <property type="match status" value="1"/>
</dbReference>
<keyword evidence="5" id="KW-1185">Reference proteome</keyword>
<gene>
    <name evidence="4" type="ORF">CCHLO57077_00011988</name>
</gene>
<name>A0AA35PZ63_9HYPO</name>
<evidence type="ECO:0000259" key="3">
    <source>
        <dbReference type="PROSITE" id="PS50048"/>
    </source>
</evidence>
<reference evidence="4" key="1">
    <citation type="submission" date="2023-01" db="EMBL/GenBank/DDBJ databases">
        <authorList>
            <person name="Piombo E."/>
        </authorList>
    </citation>
    <scope>NUCLEOTIDE SEQUENCE</scope>
</reference>
<dbReference type="PANTHER" id="PTHR47785:SF5">
    <property type="entry name" value="ZN(II)2CYS6 TRANSCRIPTION FACTOR (EUROFUNG)"/>
    <property type="match status" value="1"/>
</dbReference>
<proteinExistence type="predicted"/>
<evidence type="ECO:0000313" key="4">
    <source>
        <dbReference type="EMBL" id="CAI6089598.1"/>
    </source>
</evidence>
<evidence type="ECO:0000256" key="1">
    <source>
        <dbReference type="ARBA" id="ARBA00023242"/>
    </source>
</evidence>
<dbReference type="PANTHER" id="PTHR47785">
    <property type="entry name" value="ZN(II)2CYS6 TRANSCRIPTION FACTOR (EUROFUNG)-RELATED-RELATED"/>
    <property type="match status" value="1"/>
</dbReference>
<accession>A0AA35PZ63</accession>
<dbReference type="CDD" id="cd00067">
    <property type="entry name" value="GAL4"/>
    <property type="match status" value="1"/>
</dbReference>
<keyword evidence="2" id="KW-0812">Transmembrane</keyword>
<dbReference type="InterPro" id="IPR036864">
    <property type="entry name" value="Zn2-C6_fun-type_DNA-bd_sf"/>
</dbReference>
<feature type="domain" description="Zn(2)-C6 fungal-type" evidence="3">
    <location>
        <begin position="24"/>
        <end position="54"/>
    </location>
</feature>
<keyword evidence="2" id="KW-0472">Membrane</keyword>
<dbReference type="SMART" id="SM00066">
    <property type="entry name" value="GAL4"/>
    <property type="match status" value="1"/>
</dbReference>
<dbReference type="InterPro" id="IPR001138">
    <property type="entry name" value="Zn2Cys6_DnaBD"/>
</dbReference>
<sequence length="653" mass="72896">MSSGSNKRHRVSGDSSSPLRTAIACRACRDRKTRCSGHQPTCTYCSKAGVPCEYGPSVVSTSSSNLDEWGARILDAIDNIPIPPALPINSVLGVTHPPVQGLKSGPDCIPTGRSPIVGLFSILEWQVFNIQGERGPLIRYKQALSDHPDQRPLSQATGRESATCAPESLLKLADIFQADFLPAIPVLNPADLRRYILHIGEYGDMWNVEACLVLIVAALASMLRPTSAFPQHVSSTISMALRYWNMAKKRLAWALEGSGMVAAQCQLLAAYGPPLHSFLNRFLTEQSAYGIYMYRNLLQLLRCLTAHYLPLTQHPLVTMLLLAREPATDGNRKNYATTSGTYVSVCYREFILLLLIIVFLWLSSRLQCELTFLPTFTSYNPQDGNKSLQIHFTITESLISLLSIRQSIVDVSKMVSSEMSAQELGILHQNLLSTGQSLDDWYTRLPDKLKSLLADPLTASSETPEERSEFEAQSNLLQWQYLEARELVLRPSLYLNLQRLPSLQLSMAQGSSNYQQGLSDVVQQYYITQFHSMMLQHRNLVVSRLRLFLRLEDSNAQTSRVIVLDMGWLKIQTCLSLGLMLIASMQYTGNSESPNSRSVQWGSDEEDCILMLENWLRNNNPEAPGLGIVHADLLRDLYTTLCNNSAVSSRNVF</sequence>
<dbReference type="Pfam" id="PF00172">
    <property type="entry name" value="Zn_clus"/>
    <property type="match status" value="1"/>
</dbReference>
<dbReference type="SUPFAM" id="SSF57701">
    <property type="entry name" value="Zn2/Cys6 DNA-binding domain"/>
    <property type="match status" value="1"/>
</dbReference>
<dbReference type="Proteomes" id="UP001160390">
    <property type="component" value="Unassembled WGS sequence"/>
</dbReference>
<dbReference type="GO" id="GO:0000981">
    <property type="term" value="F:DNA-binding transcription factor activity, RNA polymerase II-specific"/>
    <property type="evidence" value="ECO:0007669"/>
    <property type="project" value="InterPro"/>
</dbReference>
<dbReference type="PROSITE" id="PS00463">
    <property type="entry name" value="ZN2_CY6_FUNGAL_1"/>
    <property type="match status" value="1"/>
</dbReference>
<keyword evidence="2" id="KW-1133">Transmembrane helix</keyword>
<protein>
    <recommendedName>
        <fullName evidence="3">Zn(2)-C6 fungal-type domain-containing protein</fullName>
    </recommendedName>
</protein>
<dbReference type="InterPro" id="IPR053181">
    <property type="entry name" value="EcdB-like_regulator"/>
</dbReference>
<dbReference type="GO" id="GO:0008270">
    <property type="term" value="F:zinc ion binding"/>
    <property type="evidence" value="ECO:0007669"/>
    <property type="project" value="InterPro"/>
</dbReference>